<organism evidence="1">
    <name type="scientific">Salix viminalis</name>
    <name type="common">Common osier</name>
    <name type="synonym">Basket willow</name>
    <dbReference type="NCBI Taxonomy" id="40686"/>
    <lineage>
        <taxon>Eukaryota</taxon>
        <taxon>Viridiplantae</taxon>
        <taxon>Streptophyta</taxon>
        <taxon>Embryophyta</taxon>
        <taxon>Tracheophyta</taxon>
        <taxon>Spermatophyta</taxon>
        <taxon>Magnoliopsida</taxon>
        <taxon>eudicotyledons</taxon>
        <taxon>Gunneridae</taxon>
        <taxon>Pentapetalae</taxon>
        <taxon>rosids</taxon>
        <taxon>fabids</taxon>
        <taxon>Malpighiales</taxon>
        <taxon>Salicaceae</taxon>
        <taxon>Saliceae</taxon>
        <taxon>Salix</taxon>
    </lineage>
</organism>
<accession>A0A6N2N8Y4</accession>
<reference evidence="1" key="1">
    <citation type="submission" date="2019-03" db="EMBL/GenBank/DDBJ databases">
        <authorList>
            <person name="Mank J."/>
            <person name="Almeida P."/>
        </authorList>
    </citation>
    <scope>NUCLEOTIDE SEQUENCE</scope>
    <source>
        <strain evidence="1">78183</strain>
    </source>
</reference>
<name>A0A6N2N8Y4_SALVM</name>
<protein>
    <submittedName>
        <fullName evidence="1">Uncharacterized protein</fullName>
    </submittedName>
</protein>
<evidence type="ECO:0000313" key="1">
    <source>
        <dbReference type="EMBL" id="VFU63450.1"/>
    </source>
</evidence>
<gene>
    <name evidence="1" type="ORF">SVIM_LOCUS483140</name>
</gene>
<dbReference type="AlphaFoldDB" id="A0A6N2N8Y4"/>
<sequence>MNSANSTSNIAINTEPKIRWNQMGNEEKSTSFHQEIKRMNQLPATSSYVSHRLRVLNKILQLCPFRTGQQDKELELISAGLHLRLICQCYGCHQGLNKHKRPRAKYSAQNYAERLLSSICSSDFYSTYVPVLLNCVFLEVSVIPLSC</sequence>
<proteinExistence type="predicted"/>
<dbReference type="EMBL" id="CAADRP010002207">
    <property type="protein sequence ID" value="VFU63450.1"/>
    <property type="molecule type" value="Genomic_DNA"/>
</dbReference>